<gene>
    <name evidence="1" type="ORF">HERILL_LOCUS5954</name>
</gene>
<protein>
    <submittedName>
        <fullName evidence="1">Uncharacterized protein</fullName>
    </submittedName>
</protein>
<dbReference type="InParanoid" id="A0A7R8ULP3"/>
<sequence length="89" mass="9937">MVNGKSPLQDANVNNTLTGDRVISNTRAKIQELMEFANPRHNVHGAIKDYDGDLHQSKRAGKHDRDTAKCTTQTTKVTMSFNNVKDLVK</sequence>
<dbReference type="EMBL" id="LR899010">
    <property type="protein sequence ID" value="CAD7082958.1"/>
    <property type="molecule type" value="Genomic_DNA"/>
</dbReference>
<dbReference type="Proteomes" id="UP000594454">
    <property type="component" value="Chromosome 2"/>
</dbReference>
<reference evidence="1 2" key="1">
    <citation type="submission" date="2020-11" db="EMBL/GenBank/DDBJ databases">
        <authorList>
            <person name="Wallbank WR R."/>
            <person name="Pardo Diaz C."/>
            <person name="Kozak K."/>
            <person name="Martin S."/>
            <person name="Jiggins C."/>
            <person name="Moest M."/>
            <person name="Warren A I."/>
            <person name="Generalovic N T."/>
            <person name="Byers J.R.P. K."/>
            <person name="Montejo-Kovacevich G."/>
            <person name="Yen C E."/>
        </authorList>
    </citation>
    <scope>NUCLEOTIDE SEQUENCE [LARGE SCALE GENOMIC DNA]</scope>
</reference>
<proteinExistence type="predicted"/>
<accession>A0A7R8ULP3</accession>
<keyword evidence="2" id="KW-1185">Reference proteome</keyword>
<name>A0A7R8ULP3_HERIL</name>
<dbReference type="AlphaFoldDB" id="A0A7R8ULP3"/>
<evidence type="ECO:0000313" key="2">
    <source>
        <dbReference type="Proteomes" id="UP000594454"/>
    </source>
</evidence>
<evidence type="ECO:0000313" key="1">
    <source>
        <dbReference type="EMBL" id="CAD7082958.1"/>
    </source>
</evidence>
<organism evidence="1 2">
    <name type="scientific">Hermetia illucens</name>
    <name type="common">Black soldier fly</name>
    <dbReference type="NCBI Taxonomy" id="343691"/>
    <lineage>
        <taxon>Eukaryota</taxon>
        <taxon>Metazoa</taxon>
        <taxon>Ecdysozoa</taxon>
        <taxon>Arthropoda</taxon>
        <taxon>Hexapoda</taxon>
        <taxon>Insecta</taxon>
        <taxon>Pterygota</taxon>
        <taxon>Neoptera</taxon>
        <taxon>Endopterygota</taxon>
        <taxon>Diptera</taxon>
        <taxon>Brachycera</taxon>
        <taxon>Stratiomyomorpha</taxon>
        <taxon>Stratiomyidae</taxon>
        <taxon>Hermetiinae</taxon>
        <taxon>Hermetia</taxon>
    </lineage>
</organism>